<dbReference type="GO" id="GO:0008360">
    <property type="term" value="P:regulation of cell shape"/>
    <property type="evidence" value="ECO:0007669"/>
    <property type="project" value="UniProtKB-KW"/>
</dbReference>
<dbReference type="AlphaFoldDB" id="A0A6N9NG04"/>
<sequence length="172" mass="19949">MIKQILNFTLLFVFLVLLQVLVLNNIQLSGYINPYFYVLFILLLPFETANWLLLILAFALGISIDVFSSTMGMHTSALLLMAFLRPSILKLISPRDGYDSNQSPSIQDFDFRWFAIYVSVLVFAHHFVLFFIEAFRFSDFFYTLTKVILSSLLTILLIFISQLFTYNSQAKR</sequence>
<comment type="similarity">
    <text evidence="2">Belongs to the MreD family.</text>
</comment>
<dbReference type="EMBL" id="WWNE01000003">
    <property type="protein sequence ID" value="NBG64732.1"/>
    <property type="molecule type" value="Genomic_DNA"/>
</dbReference>
<protein>
    <submittedName>
        <fullName evidence="9">Rod shape-determining protein MreD</fullName>
    </submittedName>
</protein>
<dbReference type="Proteomes" id="UP000470771">
    <property type="component" value="Unassembled WGS sequence"/>
</dbReference>
<dbReference type="NCBIfam" id="TIGR03426">
    <property type="entry name" value="shape_MreD"/>
    <property type="match status" value="1"/>
</dbReference>
<accession>A0A6N9NG04</accession>
<dbReference type="RefSeq" id="WP_160631178.1">
    <property type="nucleotide sequence ID" value="NZ_WWNE01000003.1"/>
</dbReference>
<proteinExistence type="inferred from homology"/>
<keyword evidence="6 8" id="KW-1133">Transmembrane helix</keyword>
<evidence type="ECO:0000256" key="2">
    <source>
        <dbReference type="ARBA" id="ARBA00007776"/>
    </source>
</evidence>
<feature type="transmembrane region" description="Helical" evidence="8">
    <location>
        <begin position="113"/>
        <end position="135"/>
    </location>
</feature>
<keyword evidence="7 8" id="KW-0472">Membrane</keyword>
<gene>
    <name evidence="9" type="primary">mreD</name>
    <name evidence="9" type="ORF">GQN54_01295</name>
</gene>
<evidence type="ECO:0000313" key="9">
    <source>
        <dbReference type="EMBL" id="NBG64732.1"/>
    </source>
</evidence>
<keyword evidence="3" id="KW-1003">Cell membrane</keyword>
<feature type="transmembrane region" description="Helical" evidence="8">
    <location>
        <begin position="72"/>
        <end position="92"/>
    </location>
</feature>
<feature type="transmembrane region" description="Helical" evidence="8">
    <location>
        <begin position="147"/>
        <end position="166"/>
    </location>
</feature>
<comment type="caution">
    <text evidence="9">The sequence shown here is derived from an EMBL/GenBank/DDBJ whole genome shotgun (WGS) entry which is preliminary data.</text>
</comment>
<dbReference type="InterPro" id="IPR007227">
    <property type="entry name" value="Cell_shape_determining_MreD"/>
</dbReference>
<evidence type="ECO:0000256" key="5">
    <source>
        <dbReference type="ARBA" id="ARBA00022960"/>
    </source>
</evidence>
<reference evidence="9 10" key="1">
    <citation type="submission" date="2019-12" db="EMBL/GenBank/DDBJ databases">
        <authorList>
            <person name="Zhao J."/>
        </authorList>
    </citation>
    <scope>NUCLEOTIDE SEQUENCE [LARGE SCALE GENOMIC DNA]</scope>
    <source>
        <strain evidence="9 10">S-15</strain>
    </source>
</reference>
<comment type="subcellular location">
    <subcellularLocation>
        <location evidence="1">Cell membrane</location>
        <topology evidence="1">Multi-pass membrane protein</topology>
    </subcellularLocation>
</comment>
<evidence type="ECO:0000313" key="10">
    <source>
        <dbReference type="Proteomes" id="UP000470771"/>
    </source>
</evidence>
<evidence type="ECO:0000256" key="7">
    <source>
        <dbReference type="ARBA" id="ARBA00023136"/>
    </source>
</evidence>
<organism evidence="9 10">
    <name type="scientific">Acidiluteibacter ferrifornacis</name>
    <dbReference type="NCBI Taxonomy" id="2692424"/>
    <lineage>
        <taxon>Bacteria</taxon>
        <taxon>Pseudomonadati</taxon>
        <taxon>Bacteroidota</taxon>
        <taxon>Flavobacteriia</taxon>
        <taxon>Flavobacteriales</taxon>
        <taxon>Cryomorphaceae</taxon>
        <taxon>Acidiluteibacter</taxon>
    </lineage>
</organism>
<keyword evidence="4 8" id="KW-0812">Transmembrane</keyword>
<evidence type="ECO:0000256" key="1">
    <source>
        <dbReference type="ARBA" id="ARBA00004651"/>
    </source>
</evidence>
<feature type="transmembrane region" description="Helical" evidence="8">
    <location>
        <begin position="6"/>
        <end position="23"/>
    </location>
</feature>
<evidence type="ECO:0000256" key="6">
    <source>
        <dbReference type="ARBA" id="ARBA00022989"/>
    </source>
</evidence>
<evidence type="ECO:0000256" key="3">
    <source>
        <dbReference type="ARBA" id="ARBA00022475"/>
    </source>
</evidence>
<evidence type="ECO:0000256" key="8">
    <source>
        <dbReference type="SAM" id="Phobius"/>
    </source>
</evidence>
<evidence type="ECO:0000256" key="4">
    <source>
        <dbReference type="ARBA" id="ARBA00022692"/>
    </source>
</evidence>
<name>A0A6N9NG04_9FLAO</name>
<keyword evidence="10" id="KW-1185">Reference proteome</keyword>
<feature type="transmembrane region" description="Helical" evidence="8">
    <location>
        <begin position="35"/>
        <end position="60"/>
    </location>
</feature>
<keyword evidence="5" id="KW-0133">Cell shape</keyword>
<dbReference type="GO" id="GO:0005886">
    <property type="term" value="C:plasma membrane"/>
    <property type="evidence" value="ECO:0007669"/>
    <property type="project" value="UniProtKB-SubCell"/>
</dbReference>